<dbReference type="EMBL" id="JADBGQ010000007">
    <property type="protein sequence ID" value="KAG5389171.1"/>
    <property type="molecule type" value="Genomic_DNA"/>
</dbReference>
<comment type="caution">
    <text evidence="5">The sequence shown here is derived from an EMBL/GenBank/DDBJ whole genome shotgun (WGS) entry which is preliminary data.</text>
</comment>
<dbReference type="InterPro" id="IPR039722">
    <property type="entry name" value="Upf3"/>
</dbReference>
<dbReference type="PANTHER" id="PTHR13112:SF7">
    <property type="entry name" value="UPF3 DOMAIN-CONTAINING PROTEIN"/>
    <property type="match status" value="1"/>
</dbReference>
<dbReference type="Pfam" id="PF03467">
    <property type="entry name" value="Smg4_UPF3"/>
    <property type="match status" value="1"/>
</dbReference>
<accession>A0ABQ7LTX8</accession>
<sequence>MSRTIGVETLAAYKKPMEGISVKRVASSHYVRDDDVQITGSSAGNRLEVSPTIVFDEYQRMKVLRRRPHPCVIPIVDAHVFPVVDAEEYNCWEMIRSYCCSKNPRFRRPGLLDPILVHMPNGPAPVWAVRCGASQRPITSKKRPIQEAGDRGTVAEITESIRYKKRSSDLEKDTILSTSETLSVVKNQIPLSDGRRRFARPSDPFRDNLCFGLRSGLLVQNCSWARDDDCRLFSIGVFFAWFLSRHSLGLVKCVVVVSGSGCDSRVVQSSRVKSMGFLGWRCVLLVLVEIDVIVWLGMNDNGKSRSKASRCWKVACLLTYYHGAQFKAIVEYAPSQRVPKPCDKKDPREGSITKDPEYLEFLKLIAQPVENLPSAEVQLERREAEQSGASKPAPIVTPLMEFIRQKRATVIGSQGSLDVRRGGRRSRAVSANKPSSRPSKRNSEKKKYVEKDNSKSVRSSKQDNSSTASVMDSSLPGISLTMESGKKKILLLKKDRDTPVNSPPQPEQQMETNLSSTSRQNQKIDDVGGRLIKGMLVRKEPRPSQSSSLVQPEPRVEPSEAENYKRPPRADGIYAGKDYHVSGTNSEKQERRPRNRDRPDRVVWAPLRRSDGSNNSEDQLSSSAANNGEVKQRTLLQRSGEVVNSSDGHSLENGSARYSSRRVGSRNRKEDGFAVTGEGKSSRRGGGGDPTSYEASQAKVFPPHLKQKWIQKSSSGYKHQPIPMEFVFERESIHLNGNGK</sequence>
<feature type="compositionally biased region" description="Polar residues" evidence="3">
    <location>
        <begin position="456"/>
        <end position="472"/>
    </location>
</feature>
<dbReference type="PANTHER" id="PTHR13112">
    <property type="entry name" value="UPF3 REGULATOR OF NONSENSE TRANSCRIPTS-LIKE PROTEIN"/>
    <property type="match status" value="1"/>
</dbReference>
<gene>
    <name evidence="5" type="primary">A08p012950.1_BraROA</name>
    <name evidence="5" type="ORF">IGI04_030712</name>
</gene>
<evidence type="ECO:0000259" key="4">
    <source>
        <dbReference type="Pfam" id="PF03467"/>
    </source>
</evidence>
<comment type="subcellular location">
    <subcellularLocation>
        <location evidence="1">Nucleus</location>
    </subcellularLocation>
</comment>
<feature type="compositionally biased region" description="Polar residues" evidence="3">
    <location>
        <begin position="507"/>
        <end position="521"/>
    </location>
</feature>
<feature type="domain" description="UPF3" evidence="4">
    <location>
        <begin position="322"/>
        <end position="408"/>
    </location>
</feature>
<protein>
    <recommendedName>
        <fullName evidence="4">UPF3 domain-containing protein</fullName>
    </recommendedName>
</protein>
<feature type="compositionally biased region" description="Basic and acidic residues" evidence="3">
    <location>
        <begin position="441"/>
        <end position="455"/>
    </location>
</feature>
<feature type="compositionally biased region" description="Basic and acidic residues" evidence="3">
    <location>
        <begin position="554"/>
        <end position="569"/>
    </location>
</feature>
<feature type="region of interest" description="Disordered" evidence="3">
    <location>
        <begin position="494"/>
        <end position="699"/>
    </location>
</feature>
<evidence type="ECO:0000256" key="2">
    <source>
        <dbReference type="ARBA" id="ARBA00023242"/>
    </source>
</evidence>
<reference evidence="5 6" key="1">
    <citation type="submission" date="2021-03" db="EMBL/GenBank/DDBJ databases">
        <authorList>
            <person name="King G.J."/>
            <person name="Bancroft I."/>
            <person name="Baten A."/>
            <person name="Bloomfield J."/>
            <person name="Borpatragohain P."/>
            <person name="He Z."/>
            <person name="Irish N."/>
            <person name="Irwin J."/>
            <person name="Liu K."/>
            <person name="Mauleon R.P."/>
            <person name="Moore J."/>
            <person name="Morris R."/>
            <person name="Ostergaard L."/>
            <person name="Wang B."/>
            <person name="Wells R."/>
        </authorList>
    </citation>
    <scope>NUCLEOTIDE SEQUENCE [LARGE SCALE GENOMIC DNA]</scope>
    <source>
        <strain evidence="5">R-o-18</strain>
        <tissue evidence="5">Leaf</tissue>
    </source>
</reference>
<evidence type="ECO:0000313" key="5">
    <source>
        <dbReference type="EMBL" id="KAG5389171.1"/>
    </source>
</evidence>
<dbReference type="Proteomes" id="UP000823674">
    <property type="component" value="Chromosome A08"/>
</dbReference>
<keyword evidence="2" id="KW-0539">Nucleus</keyword>
<evidence type="ECO:0000256" key="3">
    <source>
        <dbReference type="SAM" id="MobiDB-lite"/>
    </source>
</evidence>
<dbReference type="InterPro" id="IPR005120">
    <property type="entry name" value="UPF3_dom"/>
</dbReference>
<feature type="compositionally biased region" description="Basic and acidic residues" evidence="3">
    <location>
        <begin position="587"/>
        <end position="601"/>
    </location>
</feature>
<feature type="region of interest" description="Disordered" evidence="3">
    <location>
        <begin position="414"/>
        <end position="479"/>
    </location>
</feature>
<evidence type="ECO:0000256" key="1">
    <source>
        <dbReference type="ARBA" id="ARBA00004123"/>
    </source>
</evidence>
<keyword evidence="6" id="KW-1185">Reference proteome</keyword>
<evidence type="ECO:0000313" key="6">
    <source>
        <dbReference type="Proteomes" id="UP000823674"/>
    </source>
</evidence>
<feature type="compositionally biased region" description="Polar residues" evidence="3">
    <location>
        <begin position="612"/>
        <end position="626"/>
    </location>
</feature>
<organism evidence="5 6">
    <name type="scientific">Brassica rapa subsp. trilocularis</name>
    <dbReference type="NCBI Taxonomy" id="1813537"/>
    <lineage>
        <taxon>Eukaryota</taxon>
        <taxon>Viridiplantae</taxon>
        <taxon>Streptophyta</taxon>
        <taxon>Embryophyta</taxon>
        <taxon>Tracheophyta</taxon>
        <taxon>Spermatophyta</taxon>
        <taxon>Magnoliopsida</taxon>
        <taxon>eudicotyledons</taxon>
        <taxon>Gunneridae</taxon>
        <taxon>Pentapetalae</taxon>
        <taxon>rosids</taxon>
        <taxon>malvids</taxon>
        <taxon>Brassicales</taxon>
        <taxon>Brassicaceae</taxon>
        <taxon>Brassiceae</taxon>
        <taxon>Brassica</taxon>
    </lineage>
</organism>
<feature type="compositionally biased region" description="Polar residues" evidence="3">
    <location>
        <begin position="634"/>
        <end position="658"/>
    </location>
</feature>
<proteinExistence type="predicted"/>
<name>A0ABQ7LTX8_BRACM</name>